<comment type="caution">
    <text evidence="5">The sequence shown here is derived from an EMBL/GenBank/DDBJ whole genome shotgun (WGS) entry which is preliminary data.</text>
</comment>
<dbReference type="InterPro" id="IPR019826">
    <property type="entry name" value="Carboxylesterase_B_AS"/>
</dbReference>
<dbReference type="InterPro" id="IPR050309">
    <property type="entry name" value="Type-B_Carboxylest/Lipase"/>
</dbReference>
<dbReference type="InterPro" id="IPR002018">
    <property type="entry name" value="CarbesteraseB"/>
</dbReference>
<name>A0A7W7P3J1_PSENT</name>
<gene>
    <name evidence="5" type="ORF">HNP46_005613</name>
</gene>
<evidence type="ECO:0000313" key="6">
    <source>
        <dbReference type="Proteomes" id="UP000566995"/>
    </source>
</evidence>
<dbReference type="InterPro" id="IPR029058">
    <property type="entry name" value="AB_hydrolase_fold"/>
</dbReference>
<dbReference type="Gene3D" id="3.40.50.1820">
    <property type="entry name" value="alpha/beta hydrolase"/>
    <property type="match status" value="1"/>
</dbReference>
<proteinExistence type="inferred from homology"/>
<accession>A0A7W7P3J1</accession>
<evidence type="ECO:0000313" key="5">
    <source>
        <dbReference type="EMBL" id="MBB4866706.1"/>
    </source>
</evidence>
<evidence type="ECO:0000256" key="2">
    <source>
        <dbReference type="ARBA" id="ARBA00022801"/>
    </source>
</evidence>
<dbReference type="AlphaFoldDB" id="A0A7W7P3J1"/>
<dbReference type="InterPro" id="IPR019819">
    <property type="entry name" value="Carboxylesterase_B_CS"/>
</dbReference>
<protein>
    <recommendedName>
        <fullName evidence="3">Carboxylic ester hydrolase</fullName>
        <ecNumber evidence="3">3.1.1.-</ecNumber>
    </recommendedName>
</protein>
<feature type="domain" description="Carboxylesterase type B" evidence="4">
    <location>
        <begin position="4"/>
        <end position="506"/>
    </location>
</feature>
<dbReference type="SUPFAM" id="SSF53474">
    <property type="entry name" value="alpha/beta-Hydrolases"/>
    <property type="match status" value="1"/>
</dbReference>
<evidence type="ECO:0000259" key="4">
    <source>
        <dbReference type="Pfam" id="PF00135"/>
    </source>
</evidence>
<evidence type="ECO:0000256" key="1">
    <source>
        <dbReference type="ARBA" id="ARBA00005964"/>
    </source>
</evidence>
<dbReference type="Pfam" id="PF00135">
    <property type="entry name" value="COesterase"/>
    <property type="match status" value="1"/>
</dbReference>
<organism evidence="5 6">
    <name type="scientific">Pseudomonas nitroreducens</name>
    <dbReference type="NCBI Taxonomy" id="46680"/>
    <lineage>
        <taxon>Bacteria</taxon>
        <taxon>Pseudomonadati</taxon>
        <taxon>Pseudomonadota</taxon>
        <taxon>Gammaproteobacteria</taxon>
        <taxon>Pseudomonadales</taxon>
        <taxon>Pseudomonadaceae</taxon>
        <taxon>Pseudomonas</taxon>
    </lineage>
</organism>
<dbReference type="EC" id="3.1.1.-" evidence="3"/>
<evidence type="ECO:0000256" key="3">
    <source>
        <dbReference type="RuleBase" id="RU361235"/>
    </source>
</evidence>
<comment type="similarity">
    <text evidence="1 3">Belongs to the type-B carboxylesterase/lipase family.</text>
</comment>
<reference evidence="5 6" key="1">
    <citation type="submission" date="2020-08" db="EMBL/GenBank/DDBJ databases">
        <title>Functional genomics of gut bacteria from endangered species of beetles.</title>
        <authorList>
            <person name="Carlos-Shanley C."/>
        </authorList>
    </citation>
    <scope>NUCLEOTIDE SEQUENCE [LARGE SCALE GENOMIC DNA]</scope>
    <source>
        <strain evidence="5 6">S00179</strain>
    </source>
</reference>
<sequence>MTDPTLVHTAQGPLRGAFDPASGLYRYLGIRYAEPPLGELRFRPPQPHRPWNEVRSAERFGAAAAQLFDETEGEYAEFSDSDPLPGRPWVGSEDCLTLNVWTRDPAASGKPVLVWIHGGANWLESSRLKCYHGDVLAANGDVVFVSLNYRLGLFGFLDVSVLGGEEFAGAHSHGLLDQLQALRWIRQNIARFGGDADNITLMGESAGSIDISWLLAGGHLQGLVRRVVMMSGYAGLPGLSGDLGHGLSDASAKELARGFFADCGIDSLAQLQQLDTHALMTKVHALAESTDMLFHMDSLFWPKTHAGAQLDPIEFARRGAATGIDILIGFTHYEMGLWLNWDDNLDRLGLDALVERLAIIPPGLKDAAKALYRGAFPDEDDGVRAMHLLGDCAFVMPALWAAEGLAAQNRVQVYRFDRETDPRRRAQHAADQVYFFGKLDTYVGRLLAGTPQDTADAAERDHLSRLMQGMLLDYAGATQSPGDRLPPWPLYATGPRTLLSLDQQPALLDDPYAVRRRWWFEHIYPAR</sequence>
<dbReference type="RefSeq" id="WP_184595443.1">
    <property type="nucleotide sequence ID" value="NZ_JACHLI010000030.1"/>
</dbReference>
<dbReference type="PROSITE" id="PS00122">
    <property type="entry name" value="CARBOXYLESTERASE_B_1"/>
    <property type="match status" value="1"/>
</dbReference>
<dbReference type="Proteomes" id="UP000566995">
    <property type="component" value="Unassembled WGS sequence"/>
</dbReference>
<dbReference type="PANTHER" id="PTHR11559">
    <property type="entry name" value="CARBOXYLESTERASE"/>
    <property type="match status" value="1"/>
</dbReference>
<dbReference type="EMBL" id="JACHLI010000030">
    <property type="protein sequence ID" value="MBB4866706.1"/>
    <property type="molecule type" value="Genomic_DNA"/>
</dbReference>
<dbReference type="GO" id="GO:0016787">
    <property type="term" value="F:hydrolase activity"/>
    <property type="evidence" value="ECO:0007669"/>
    <property type="project" value="UniProtKB-KW"/>
</dbReference>
<dbReference type="PROSITE" id="PS00941">
    <property type="entry name" value="CARBOXYLESTERASE_B_2"/>
    <property type="match status" value="1"/>
</dbReference>
<keyword evidence="2 3" id="KW-0378">Hydrolase</keyword>